<dbReference type="AlphaFoldDB" id="A0AAW7MIU2"/>
<dbReference type="Proteomes" id="UP001172788">
    <property type="component" value="Unassembled WGS sequence"/>
</dbReference>
<gene>
    <name evidence="1" type="ORF">DBA34_05315</name>
    <name evidence="2" type="ORF">DBB29_03030</name>
</gene>
<dbReference type="NCBIfam" id="TIGR01634">
    <property type="entry name" value="tail_P2_I"/>
    <property type="match status" value="1"/>
</dbReference>
<dbReference type="InterPro" id="IPR006521">
    <property type="entry name" value="Tail_protein_I"/>
</dbReference>
<name>A0AAW7MIU2_9BURK</name>
<reference evidence="1" key="1">
    <citation type="submission" date="2018-04" db="EMBL/GenBank/DDBJ databases">
        <authorList>
            <person name="Jy Z."/>
        </authorList>
    </citation>
    <scope>NUCLEOTIDE SEQUENCE</scope>
    <source>
        <strain evidence="2">AS13</strain>
        <strain evidence="1">LA18</strain>
    </source>
</reference>
<dbReference type="Pfam" id="PF09684">
    <property type="entry name" value="Tail_P2_I"/>
    <property type="match status" value="1"/>
</dbReference>
<evidence type="ECO:0000313" key="4">
    <source>
        <dbReference type="Proteomes" id="UP001172791"/>
    </source>
</evidence>
<comment type="caution">
    <text evidence="1">The sequence shown here is derived from an EMBL/GenBank/DDBJ whole genome shotgun (WGS) entry which is preliminary data.</text>
</comment>
<sequence>MAVDLLPPNATPLERAVARALADLAGVPIPLRDLWNIDRCPVKLLPYLAWTFSVDRWDDTWSEATKRDVIRRSFWLHKRKGTIGALRRAVEPLGYLIEVIEWWQHAVEEPRGTFRLRVGVLDTGITEAMYQELERLIDDAKPASRHLLGLDISLESQGSARVGVTAYDGDTLNVYPYFPEDISVVGQIPVGGASHIIDIMSTRQ</sequence>
<keyword evidence="3" id="KW-1185">Reference proteome</keyword>
<dbReference type="Proteomes" id="UP001172791">
    <property type="component" value="Unassembled WGS sequence"/>
</dbReference>
<evidence type="ECO:0000313" key="3">
    <source>
        <dbReference type="Proteomes" id="UP001172788"/>
    </source>
</evidence>
<accession>A0AAW7MIU2</accession>
<evidence type="ECO:0000313" key="2">
    <source>
        <dbReference type="EMBL" id="MDN4577094.1"/>
    </source>
</evidence>
<organism evidence="1 4">
    <name type="scientific">Pandoraea cepalis</name>
    <dbReference type="NCBI Taxonomy" id="2508294"/>
    <lineage>
        <taxon>Bacteria</taxon>
        <taxon>Pseudomonadati</taxon>
        <taxon>Pseudomonadota</taxon>
        <taxon>Betaproteobacteria</taxon>
        <taxon>Burkholderiales</taxon>
        <taxon>Burkholderiaceae</taxon>
        <taxon>Pandoraea</taxon>
    </lineage>
</organism>
<dbReference type="RefSeq" id="WP_301233834.1">
    <property type="nucleotide sequence ID" value="NZ_QAIC01000029.1"/>
</dbReference>
<evidence type="ECO:0000313" key="1">
    <source>
        <dbReference type="EMBL" id="MDN4572679.1"/>
    </source>
</evidence>
<protein>
    <submittedName>
        <fullName evidence="1">Phage tail protein I</fullName>
    </submittedName>
</protein>
<dbReference type="EMBL" id="QAID01000029">
    <property type="protein sequence ID" value="MDN4577094.1"/>
    <property type="molecule type" value="Genomic_DNA"/>
</dbReference>
<dbReference type="EMBL" id="QAIC01000029">
    <property type="protein sequence ID" value="MDN4572679.1"/>
    <property type="molecule type" value="Genomic_DNA"/>
</dbReference>
<proteinExistence type="predicted"/>